<dbReference type="InterPro" id="IPR003115">
    <property type="entry name" value="ParB_N"/>
</dbReference>
<feature type="domain" description="ParB-like N-terminal" evidence="4">
    <location>
        <begin position="137"/>
        <end position="228"/>
    </location>
</feature>
<feature type="region of interest" description="Disordered" evidence="3">
    <location>
        <begin position="84"/>
        <end position="128"/>
    </location>
</feature>
<dbReference type="Gene3D" id="3.90.1530.30">
    <property type="match status" value="1"/>
</dbReference>
<dbReference type="Pfam" id="PF17762">
    <property type="entry name" value="HTH_ParB"/>
    <property type="match status" value="1"/>
</dbReference>
<dbReference type="Gene3D" id="1.10.10.2830">
    <property type="match status" value="1"/>
</dbReference>
<evidence type="ECO:0000256" key="3">
    <source>
        <dbReference type="SAM" id="MobiDB-lite"/>
    </source>
</evidence>
<dbReference type="EMBL" id="JBHSBC010000039">
    <property type="protein sequence ID" value="MFC3984922.1"/>
    <property type="molecule type" value="Genomic_DNA"/>
</dbReference>
<dbReference type="InterPro" id="IPR036086">
    <property type="entry name" value="ParB/Sulfiredoxin_sf"/>
</dbReference>
<evidence type="ECO:0000313" key="6">
    <source>
        <dbReference type="Proteomes" id="UP001595698"/>
    </source>
</evidence>
<organism evidence="5 6">
    <name type="scientific">Streptosporangium jomthongense</name>
    <dbReference type="NCBI Taxonomy" id="1193683"/>
    <lineage>
        <taxon>Bacteria</taxon>
        <taxon>Bacillati</taxon>
        <taxon>Actinomycetota</taxon>
        <taxon>Actinomycetes</taxon>
        <taxon>Streptosporangiales</taxon>
        <taxon>Streptosporangiaceae</taxon>
        <taxon>Streptosporangium</taxon>
    </lineage>
</organism>
<evidence type="ECO:0000256" key="1">
    <source>
        <dbReference type="ARBA" id="ARBA00006295"/>
    </source>
</evidence>
<comment type="caution">
    <text evidence="5">The sequence shown here is derived from an EMBL/GenBank/DDBJ whole genome shotgun (WGS) entry which is preliminary data.</text>
</comment>
<protein>
    <submittedName>
        <fullName evidence="5">ParB/RepB/Spo0J family partition protein</fullName>
    </submittedName>
</protein>
<keyword evidence="6" id="KW-1185">Reference proteome</keyword>
<dbReference type="SUPFAM" id="SSF110849">
    <property type="entry name" value="ParB/Sulfiredoxin"/>
    <property type="match status" value="1"/>
</dbReference>
<keyword evidence="2" id="KW-0159">Chromosome partition</keyword>
<dbReference type="SUPFAM" id="SSF109709">
    <property type="entry name" value="KorB DNA-binding domain-like"/>
    <property type="match status" value="1"/>
</dbReference>
<dbReference type="Proteomes" id="UP001595698">
    <property type="component" value="Unassembled WGS sequence"/>
</dbReference>
<feature type="compositionally biased region" description="Pro residues" evidence="3">
    <location>
        <begin position="97"/>
        <end position="119"/>
    </location>
</feature>
<dbReference type="InterPro" id="IPR004437">
    <property type="entry name" value="ParB/RepB/Spo0J"/>
</dbReference>
<dbReference type="SMART" id="SM00470">
    <property type="entry name" value="ParB"/>
    <property type="match status" value="1"/>
</dbReference>
<name>A0ABV8FCD2_9ACTN</name>
<evidence type="ECO:0000259" key="4">
    <source>
        <dbReference type="SMART" id="SM00470"/>
    </source>
</evidence>
<reference evidence="6" key="1">
    <citation type="journal article" date="2019" name="Int. J. Syst. Evol. Microbiol.">
        <title>The Global Catalogue of Microorganisms (GCM) 10K type strain sequencing project: providing services to taxonomists for standard genome sequencing and annotation.</title>
        <authorList>
            <consortium name="The Broad Institute Genomics Platform"/>
            <consortium name="The Broad Institute Genome Sequencing Center for Infectious Disease"/>
            <person name="Wu L."/>
            <person name="Ma J."/>
        </authorList>
    </citation>
    <scope>NUCLEOTIDE SEQUENCE [LARGE SCALE GENOMIC DNA]</scope>
    <source>
        <strain evidence="6">TBRC 7912</strain>
    </source>
</reference>
<dbReference type="RefSeq" id="WP_386194937.1">
    <property type="nucleotide sequence ID" value="NZ_JBHSBC010000039.1"/>
</dbReference>
<evidence type="ECO:0000313" key="5">
    <source>
        <dbReference type="EMBL" id="MFC3984922.1"/>
    </source>
</evidence>
<dbReference type="NCBIfam" id="TIGR00180">
    <property type="entry name" value="parB_part"/>
    <property type="match status" value="1"/>
</dbReference>
<evidence type="ECO:0000256" key="2">
    <source>
        <dbReference type="ARBA" id="ARBA00022829"/>
    </source>
</evidence>
<sequence>MTATAMRPDTSKALALLAAGHTIHAVAEHTGWPISAVRGLANGQKGWMIDKNGRVYDPSKPKYKVQVPDDVPTEDLTWARSLLDGTPRTIQFQAPTPATPAAPPKPTPAAAPRPKPPAASSPRPVKGAAAVNGPLAVDLPLSKIHDHPGNIRDDVGDLDELAASIAAQGLLQPLTVRPHPAKPGHYELLAGHRRRAAALQAGLTTVPAVIRHDVTDTQAIEVMLVENVQRRDLNPIEKAEALGALRDQGYSGALITARTGIASGTVSYLLALLELDDASKERVRTGELTATDAVAAVRRLRKKAREARAAGSSAVPAWSWEPDYLTTTHPLAKKASRLCQAREHTARRRIGQVACGQCWETVIRGDERVVIATEAEHQGSAS</sequence>
<dbReference type="PANTHER" id="PTHR33375:SF1">
    <property type="entry name" value="CHROMOSOME-PARTITIONING PROTEIN PARB-RELATED"/>
    <property type="match status" value="1"/>
</dbReference>
<dbReference type="InterPro" id="IPR041468">
    <property type="entry name" value="HTH_ParB/Spo0J"/>
</dbReference>
<gene>
    <name evidence="5" type="ORF">ACFOYY_32680</name>
</gene>
<comment type="similarity">
    <text evidence="1">Belongs to the ParB family.</text>
</comment>
<dbReference type="PANTHER" id="PTHR33375">
    <property type="entry name" value="CHROMOSOME-PARTITIONING PROTEIN PARB-RELATED"/>
    <property type="match status" value="1"/>
</dbReference>
<proteinExistence type="inferred from homology"/>
<accession>A0ABV8FCD2</accession>
<dbReference type="InterPro" id="IPR050336">
    <property type="entry name" value="Chromosome_partition/occlusion"/>
</dbReference>
<dbReference type="Pfam" id="PF02195">
    <property type="entry name" value="ParB_N"/>
    <property type="match status" value="1"/>
</dbReference>